<comment type="caution">
    <text evidence="2">The sequence shown here is derived from an EMBL/GenBank/DDBJ whole genome shotgun (WGS) entry which is preliminary data.</text>
</comment>
<dbReference type="Proteomes" id="UP000324800">
    <property type="component" value="Unassembled WGS sequence"/>
</dbReference>
<evidence type="ECO:0000259" key="1">
    <source>
        <dbReference type="PROSITE" id="PS50011"/>
    </source>
</evidence>
<dbReference type="GO" id="GO:0005737">
    <property type="term" value="C:cytoplasm"/>
    <property type="evidence" value="ECO:0007669"/>
    <property type="project" value="TreeGrafter"/>
</dbReference>
<name>A0A5J4WW20_9EUKA</name>
<dbReference type="GO" id="GO:0004674">
    <property type="term" value="F:protein serine/threonine kinase activity"/>
    <property type="evidence" value="ECO:0007669"/>
    <property type="project" value="TreeGrafter"/>
</dbReference>
<dbReference type="Pfam" id="PF00069">
    <property type="entry name" value="Pkinase"/>
    <property type="match status" value="1"/>
</dbReference>
<protein>
    <recommendedName>
        <fullName evidence="1">Protein kinase domain-containing protein</fullName>
    </recommendedName>
</protein>
<dbReference type="Gene3D" id="1.10.510.10">
    <property type="entry name" value="Transferase(Phosphotransferase) domain 1"/>
    <property type="match status" value="1"/>
</dbReference>
<sequence length="317" mass="36230">MLRHIGKSKSGNVYLVFKEGLGIVAVKFMKNSDFDSNEWKVGLDIGRLKSYFIIHFLFYTLYFGIYPNREDKNPYVLKYIEQFSSGDVVGIVLEYANMGPSQSDCEEERYSSWHCSSNYKTASCVNEKNIMLHNPPGSGRVLIKISGFEVLQQNHNDQQSSLMEEAEALSFIAPEVMNENMDNVKREGKVLFDDKIDVWPVGILLYHIVSHSFPFETSSLIDTNKKPSIQNLIRPTSVDDQLWDLLTKMLRFDSKDRISSSEALKHEYFTGDKAGKEVPGLAICLLYLIKLQDKEKIYNHEIIIANNIIETVAGYVK</sequence>
<dbReference type="PROSITE" id="PS50011">
    <property type="entry name" value="PROTEIN_KINASE_DOM"/>
    <property type="match status" value="1"/>
</dbReference>
<dbReference type="InterPro" id="IPR011009">
    <property type="entry name" value="Kinase-like_dom_sf"/>
</dbReference>
<dbReference type="GO" id="GO:0005634">
    <property type="term" value="C:nucleus"/>
    <property type="evidence" value="ECO:0007669"/>
    <property type="project" value="TreeGrafter"/>
</dbReference>
<dbReference type="SMART" id="SM00220">
    <property type="entry name" value="S_TKc"/>
    <property type="match status" value="1"/>
</dbReference>
<dbReference type="PANTHER" id="PTHR44167:SF24">
    <property type="entry name" value="SERINE_THREONINE-PROTEIN KINASE CHK2"/>
    <property type="match status" value="1"/>
</dbReference>
<dbReference type="GO" id="GO:0005524">
    <property type="term" value="F:ATP binding"/>
    <property type="evidence" value="ECO:0007669"/>
    <property type="project" value="InterPro"/>
</dbReference>
<feature type="domain" description="Protein kinase" evidence="1">
    <location>
        <begin position="1"/>
        <end position="269"/>
    </location>
</feature>
<gene>
    <name evidence="2" type="ORF">EZS28_005768</name>
</gene>
<reference evidence="2 3" key="1">
    <citation type="submission" date="2019-03" db="EMBL/GenBank/DDBJ databases">
        <title>Single cell metagenomics reveals metabolic interactions within the superorganism composed of flagellate Streblomastix strix and complex community of Bacteroidetes bacteria on its surface.</title>
        <authorList>
            <person name="Treitli S.C."/>
            <person name="Kolisko M."/>
            <person name="Husnik F."/>
            <person name="Keeling P."/>
            <person name="Hampl V."/>
        </authorList>
    </citation>
    <scope>NUCLEOTIDE SEQUENCE [LARGE SCALE GENOMIC DNA]</scope>
    <source>
        <strain evidence="2">ST1C</strain>
    </source>
</reference>
<dbReference type="SUPFAM" id="SSF56112">
    <property type="entry name" value="Protein kinase-like (PK-like)"/>
    <property type="match status" value="1"/>
</dbReference>
<accession>A0A5J4WW20</accession>
<evidence type="ECO:0000313" key="3">
    <source>
        <dbReference type="Proteomes" id="UP000324800"/>
    </source>
</evidence>
<dbReference type="AlphaFoldDB" id="A0A5J4WW20"/>
<dbReference type="InterPro" id="IPR000719">
    <property type="entry name" value="Prot_kinase_dom"/>
</dbReference>
<dbReference type="PANTHER" id="PTHR44167">
    <property type="entry name" value="OVARIAN-SPECIFIC SERINE/THREONINE-PROTEIN KINASE LOK-RELATED"/>
    <property type="match status" value="1"/>
</dbReference>
<organism evidence="2 3">
    <name type="scientific">Streblomastix strix</name>
    <dbReference type="NCBI Taxonomy" id="222440"/>
    <lineage>
        <taxon>Eukaryota</taxon>
        <taxon>Metamonada</taxon>
        <taxon>Preaxostyla</taxon>
        <taxon>Oxymonadida</taxon>
        <taxon>Streblomastigidae</taxon>
        <taxon>Streblomastix</taxon>
    </lineage>
</organism>
<dbReference type="EMBL" id="SNRW01000901">
    <property type="protein sequence ID" value="KAA6398702.1"/>
    <property type="molecule type" value="Genomic_DNA"/>
</dbReference>
<evidence type="ECO:0000313" key="2">
    <source>
        <dbReference type="EMBL" id="KAA6398702.1"/>
    </source>
</evidence>
<dbReference type="GO" id="GO:0044773">
    <property type="term" value="P:mitotic DNA damage checkpoint signaling"/>
    <property type="evidence" value="ECO:0007669"/>
    <property type="project" value="TreeGrafter"/>
</dbReference>
<proteinExistence type="predicted"/>